<sequence length="64" mass="7102">MSIVRLYTYVLTKLHTALVTSAQKADDRRRELVVKAARLTVESYRAEADATQLAAKAKALKALI</sequence>
<keyword evidence="2" id="KW-1185">Reference proteome</keyword>
<dbReference type="RefSeq" id="WP_273911870.1">
    <property type="nucleotide sequence ID" value="NZ_JAMDGX010000046.1"/>
</dbReference>
<gene>
    <name evidence="1" type="ORF">M5G11_01575</name>
</gene>
<accession>A0ABT5NL17</accession>
<protein>
    <submittedName>
        <fullName evidence="1">Uncharacterized protein</fullName>
    </submittedName>
</protein>
<dbReference type="Proteomes" id="UP001148203">
    <property type="component" value="Unassembled WGS sequence"/>
</dbReference>
<comment type="caution">
    <text evidence="1">The sequence shown here is derived from an EMBL/GenBank/DDBJ whole genome shotgun (WGS) entry which is preliminary data.</text>
</comment>
<evidence type="ECO:0000313" key="1">
    <source>
        <dbReference type="EMBL" id="MDD0989224.1"/>
    </source>
</evidence>
<dbReference type="EMBL" id="JAMDGY010000007">
    <property type="protein sequence ID" value="MDD0989224.1"/>
    <property type="molecule type" value="Genomic_DNA"/>
</dbReference>
<evidence type="ECO:0000313" key="2">
    <source>
        <dbReference type="Proteomes" id="UP001148203"/>
    </source>
</evidence>
<proteinExistence type="predicted"/>
<organism evidence="1 2">
    <name type="scientific">Pseudomonas fontis</name>
    <dbReference type="NCBI Taxonomy" id="2942633"/>
    <lineage>
        <taxon>Bacteria</taxon>
        <taxon>Pseudomonadati</taxon>
        <taxon>Pseudomonadota</taxon>
        <taxon>Gammaproteobacteria</taxon>
        <taxon>Pseudomonadales</taxon>
        <taxon>Pseudomonadaceae</taxon>
        <taxon>Pseudomonas</taxon>
    </lineage>
</organism>
<name>A0ABT5NL17_9PSED</name>
<reference evidence="1 2" key="1">
    <citation type="submission" date="2022-05" db="EMBL/GenBank/DDBJ databases">
        <title>Novel Pseudomonas spp. Isolated from a Rainbow Trout Aquaculture Facility.</title>
        <authorList>
            <person name="Testerman T."/>
            <person name="Graf J."/>
        </authorList>
    </citation>
    <scope>NUCLEOTIDE SEQUENCE [LARGE SCALE GENOMIC DNA]</scope>
    <source>
        <strain evidence="1 2">ID681</strain>
    </source>
</reference>